<evidence type="ECO:0000256" key="5">
    <source>
        <dbReference type="ARBA" id="ARBA00023277"/>
    </source>
</evidence>
<name>A0A1H7Q064_RUMAL</name>
<evidence type="ECO:0000256" key="9">
    <source>
        <dbReference type="RuleBase" id="RU361166"/>
    </source>
</evidence>
<dbReference type="Gene3D" id="1.50.10.10">
    <property type="match status" value="1"/>
</dbReference>
<feature type="chain" id="PRO_5010008123" description="Endoglucanase" evidence="9">
    <location>
        <begin position="33"/>
        <end position="1004"/>
    </location>
</feature>
<evidence type="ECO:0000256" key="6">
    <source>
        <dbReference type="ARBA" id="ARBA00023295"/>
    </source>
</evidence>
<dbReference type="InterPro" id="IPR001701">
    <property type="entry name" value="Glyco_hydro_9"/>
</dbReference>
<keyword evidence="7 8" id="KW-0624">Polysaccharide degradation</keyword>
<dbReference type="Pfam" id="PF00759">
    <property type="entry name" value="Glyco_hydro_9"/>
    <property type="match status" value="1"/>
</dbReference>
<keyword evidence="4 9" id="KW-0136">Cellulose degradation</keyword>
<reference evidence="13 14" key="1">
    <citation type="submission" date="2016-10" db="EMBL/GenBank/DDBJ databases">
        <authorList>
            <person name="de Groot N.N."/>
        </authorList>
    </citation>
    <scope>NUCLEOTIDE SEQUENCE [LARGE SCALE GENOMIC DNA]</scope>
    <source>
        <strain evidence="13 14">KH2T6</strain>
    </source>
</reference>
<evidence type="ECO:0000256" key="3">
    <source>
        <dbReference type="ARBA" id="ARBA00022801"/>
    </source>
</evidence>
<feature type="domain" description="Cellulase Ig-like" evidence="12">
    <location>
        <begin position="283"/>
        <end position="319"/>
    </location>
</feature>
<comment type="similarity">
    <text evidence="1 8 9">Belongs to the glycosyl hydrolase 9 (cellulase E) family.</text>
</comment>
<dbReference type="InterPro" id="IPR014756">
    <property type="entry name" value="Ig_E-set"/>
</dbReference>
<dbReference type="InterPro" id="IPR012341">
    <property type="entry name" value="6hp_glycosidase-like_sf"/>
</dbReference>
<dbReference type="GO" id="GO:0030245">
    <property type="term" value="P:cellulose catabolic process"/>
    <property type="evidence" value="ECO:0007669"/>
    <property type="project" value="UniProtKB-KW"/>
</dbReference>
<evidence type="ECO:0000256" key="8">
    <source>
        <dbReference type="PROSITE-ProRule" id="PRU10060"/>
    </source>
</evidence>
<dbReference type="AlphaFoldDB" id="A0A1H7Q064"/>
<dbReference type="InterPro" id="IPR013783">
    <property type="entry name" value="Ig-like_fold"/>
</dbReference>
<comment type="catalytic activity">
    <reaction evidence="9">
        <text>Endohydrolysis of (1-&gt;4)-beta-D-glucosidic linkages in cellulose, lichenin and cereal beta-D-glucans.</text>
        <dbReference type="EC" id="3.2.1.4"/>
    </reaction>
</comment>
<evidence type="ECO:0000256" key="1">
    <source>
        <dbReference type="ARBA" id="ARBA00007072"/>
    </source>
</evidence>
<dbReference type="PROSITE" id="PS00698">
    <property type="entry name" value="GH9_3"/>
    <property type="match status" value="1"/>
</dbReference>
<keyword evidence="6 8" id="KW-0326">Glycosidase</keyword>
<dbReference type="SUPFAM" id="SSF49785">
    <property type="entry name" value="Galactose-binding domain-like"/>
    <property type="match status" value="1"/>
</dbReference>
<dbReference type="RefSeq" id="WP_074836187.1">
    <property type="nucleotide sequence ID" value="NZ_FOAT01000027.1"/>
</dbReference>
<keyword evidence="3 8" id="KW-0378">Hydrolase</keyword>
<dbReference type="PANTHER" id="PTHR22298">
    <property type="entry name" value="ENDO-1,4-BETA-GLUCANASE"/>
    <property type="match status" value="1"/>
</dbReference>
<evidence type="ECO:0000256" key="4">
    <source>
        <dbReference type="ARBA" id="ARBA00023001"/>
    </source>
</evidence>
<feature type="domain" description="Cellulase Ig-like" evidence="12">
    <location>
        <begin position="220"/>
        <end position="277"/>
    </location>
</feature>
<dbReference type="InterPro" id="IPR004197">
    <property type="entry name" value="Cellulase_Ig-like"/>
</dbReference>
<evidence type="ECO:0000256" key="2">
    <source>
        <dbReference type="ARBA" id="ARBA00022729"/>
    </source>
</evidence>
<evidence type="ECO:0000313" key="13">
    <source>
        <dbReference type="EMBL" id="SEL41402.1"/>
    </source>
</evidence>
<dbReference type="InterPro" id="IPR033126">
    <property type="entry name" value="Glyco_hydro_9_Asp/Glu_AS"/>
</dbReference>
<feature type="domain" description="Glycoside hydrolase family 9" evidence="10">
    <location>
        <begin position="373"/>
        <end position="897"/>
    </location>
</feature>
<organism evidence="13 14">
    <name type="scientific">Ruminococcus albus</name>
    <dbReference type="NCBI Taxonomy" id="1264"/>
    <lineage>
        <taxon>Bacteria</taxon>
        <taxon>Bacillati</taxon>
        <taxon>Bacillota</taxon>
        <taxon>Clostridia</taxon>
        <taxon>Eubacteriales</taxon>
        <taxon>Oscillospiraceae</taxon>
        <taxon>Ruminococcus</taxon>
    </lineage>
</organism>
<evidence type="ECO:0000259" key="11">
    <source>
        <dbReference type="Pfam" id="PF02018"/>
    </source>
</evidence>
<dbReference type="InterPro" id="IPR036116">
    <property type="entry name" value="FN3_sf"/>
</dbReference>
<gene>
    <name evidence="13" type="ORF">SAMN05216469_12726</name>
</gene>
<evidence type="ECO:0000259" key="10">
    <source>
        <dbReference type="Pfam" id="PF00759"/>
    </source>
</evidence>
<dbReference type="Pfam" id="PF02927">
    <property type="entry name" value="CelD_N"/>
    <property type="match status" value="2"/>
</dbReference>
<dbReference type="Gene3D" id="2.60.120.260">
    <property type="entry name" value="Galactose-binding domain-like"/>
    <property type="match status" value="1"/>
</dbReference>
<keyword evidence="5 8" id="KW-0119">Carbohydrate metabolism</keyword>
<dbReference type="SUPFAM" id="SSF48208">
    <property type="entry name" value="Six-hairpin glycosidases"/>
    <property type="match status" value="1"/>
</dbReference>
<dbReference type="OrthoDB" id="9758662at2"/>
<evidence type="ECO:0000313" key="14">
    <source>
        <dbReference type="Proteomes" id="UP000186015"/>
    </source>
</evidence>
<dbReference type="SUPFAM" id="SSF81296">
    <property type="entry name" value="E set domains"/>
    <property type="match status" value="1"/>
</dbReference>
<accession>A0A1H7Q064</accession>
<dbReference type="CDD" id="cd02850">
    <property type="entry name" value="E_set_Cellulase_N"/>
    <property type="match status" value="1"/>
</dbReference>
<sequence>MHKTMKRIAAGLVAITAGLSAAAASAPMSVFAEDEQILIQSDFEAGMGLPWHTLENAPARQDFDISDGTYNVTIMNNDGPESRWDLQFRCRNLVIHKGHTYKVHWKVNSSNEGELYTRIGNYGGTVEVWHNNCGNDNYNQTWECVKIAKGDNTFDAEFTAEYDLELAEWAFHYGGQGQYQPVDCFPNDTVLKFDDLSLIDTTPGGCITEINNNEWGVVRPESNVRLNQIGYYPQLEKRASYVTDADKPLDFEIRDRSGNVKYTGKTKVFGRDPDSGTGKDTAVKSVTVYTRYKDSGANVHIIDFSDFRTVGEYTIFVKDTVGVSGTQVMNSKNVNDTKLSGDKLLWTNPVTLKTYTMNESSPFRIDRQIYDDQLLRDSMNYFYQNRSGVPIESEYITSGDKSMLAHGKIGHNPDMAYVQSKWVRSYDSDFSDGEKDKKIDVTGGWYAASDHGKHVVEGGFSVWTLQNAYEFSKRRGNTRKWTDGTIAVPENKDNAPDILDEARVELEWMFKMINEDGFVYHSVQNYEWEGFPLTPLLGWTHITMEDIYPYRIVRPPTYAATFNMIACAAQASRLWKGIDDDFAKECLQNAQNSWKAIMAKQSKWDVKSGYYYDDPYFAPSVSGGNNIFGDTYVVDDAYWAACELYATTGDSAYYGFLKRYKNYNDQSGQDKAFSLTSCLSGGENNGSFGSFNWGNTAGMGTLSLYLSDKTSSADRKTIVNSIQNIADRYIFQMSKEGMGIPYKSATVGGYIGIGDADVYTGYEYGSNSFVINNAMVLAYAYDTDNGKYIYRNGAAEALDYLFGRNGLGFSYVSGYGDKAMGSPHHKYWANSIDPSFPAAPAGVLAGGPCSVIYNDNYLRGLGYKRGTLANQKCYADSAEAWSVNEVSVSLNASLVWMSSFMNDRFGGSNPVPVPYPINIKVAYSEKYHQVRFTWDKVENADRYGIAVYLAGKWRVQKQDITGTTYTSPKNLTPGVTYKVAIAARVNGRWDTATAIKYAVTVTIK</sequence>
<feature type="active site" evidence="8">
    <location>
        <position position="885"/>
    </location>
</feature>
<dbReference type="EC" id="3.2.1.4" evidence="9"/>
<feature type="domain" description="CBM-cenC" evidence="11">
    <location>
        <begin position="37"/>
        <end position="132"/>
    </location>
</feature>
<dbReference type="EMBL" id="FOAT01000027">
    <property type="protein sequence ID" value="SEL41402.1"/>
    <property type="molecule type" value="Genomic_DNA"/>
</dbReference>
<dbReference type="Pfam" id="PF02018">
    <property type="entry name" value="CBM_4_9"/>
    <property type="match status" value="1"/>
</dbReference>
<proteinExistence type="inferred from homology"/>
<dbReference type="InterPro" id="IPR008928">
    <property type="entry name" value="6-hairpin_glycosidase_sf"/>
</dbReference>
<dbReference type="Proteomes" id="UP000186015">
    <property type="component" value="Unassembled WGS sequence"/>
</dbReference>
<dbReference type="SUPFAM" id="SSF49265">
    <property type="entry name" value="Fibronectin type III"/>
    <property type="match status" value="1"/>
</dbReference>
<keyword evidence="2 9" id="KW-0732">Signal</keyword>
<dbReference type="InterPro" id="IPR008979">
    <property type="entry name" value="Galactose-bd-like_sf"/>
</dbReference>
<dbReference type="GO" id="GO:0008810">
    <property type="term" value="F:cellulase activity"/>
    <property type="evidence" value="ECO:0007669"/>
    <property type="project" value="UniProtKB-EC"/>
</dbReference>
<feature type="signal peptide" evidence="9">
    <location>
        <begin position="1"/>
        <end position="32"/>
    </location>
</feature>
<feature type="active site" evidence="8">
    <location>
        <position position="876"/>
    </location>
</feature>
<dbReference type="InterPro" id="IPR003305">
    <property type="entry name" value="CenC_carb-bd"/>
</dbReference>
<evidence type="ECO:0000259" key="12">
    <source>
        <dbReference type="Pfam" id="PF02927"/>
    </source>
</evidence>
<dbReference type="Gene3D" id="2.60.40.10">
    <property type="entry name" value="Immunoglobulins"/>
    <property type="match status" value="2"/>
</dbReference>
<evidence type="ECO:0000256" key="7">
    <source>
        <dbReference type="ARBA" id="ARBA00023326"/>
    </source>
</evidence>
<protein>
    <recommendedName>
        <fullName evidence="9">Endoglucanase</fullName>
        <ecNumber evidence="9">3.2.1.4</ecNumber>
    </recommendedName>
</protein>